<comment type="caution">
    <text evidence="2">The sequence shown here is derived from an EMBL/GenBank/DDBJ whole genome shotgun (WGS) entry which is preliminary data.</text>
</comment>
<dbReference type="EMBL" id="CAXIEN010000073">
    <property type="protein sequence ID" value="CAL1274039.1"/>
    <property type="molecule type" value="Genomic_DNA"/>
</dbReference>
<dbReference type="PANTHER" id="PTHR12243:SF67">
    <property type="entry name" value="COREPRESSOR OF PANGOLIN, ISOFORM A-RELATED"/>
    <property type="match status" value="1"/>
</dbReference>
<proteinExistence type="predicted"/>
<organism evidence="2 3">
    <name type="scientific">Larinioides sclopetarius</name>
    <dbReference type="NCBI Taxonomy" id="280406"/>
    <lineage>
        <taxon>Eukaryota</taxon>
        <taxon>Metazoa</taxon>
        <taxon>Ecdysozoa</taxon>
        <taxon>Arthropoda</taxon>
        <taxon>Chelicerata</taxon>
        <taxon>Arachnida</taxon>
        <taxon>Araneae</taxon>
        <taxon>Araneomorphae</taxon>
        <taxon>Entelegynae</taxon>
        <taxon>Araneoidea</taxon>
        <taxon>Araneidae</taxon>
        <taxon>Larinioides</taxon>
    </lineage>
</organism>
<dbReference type="Proteomes" id="UP001497382">
    <property type="component" value="Unassembled WGS sequence"/>
</dbReference>
<reference evidence="2 3" key="1">
    <citation type="submission" date="2024-04" db="EMBL/GenBank/DDBJ databases">
        <authorList>
            <person name="Rising A."/>
            <person name="Reimegard J."/>
            <person name="Sonavane S."/>
            <person name="Akerstrom W."/>
            <person name="Nylinder S."/>
            <person name="Hedman E."/>
            <person name="Kallberg Y."/>
        </authorList>
    </citation>
    <scope>NUCLEOTIDE SEQUENCE [LARGE SCALE GENOMIC DNA]</scope>
</reference>
<dbReference type="Pfam" id="PF10545">
    <property type="entry name" value="MADF_DNA_bdg"/>
    <property type="match status" value="1"/>
</dbReference>
<protein>
    <recommendedName>
        <fullName evidence="1">MADF domain-containing protein</fullName>
    </recommendedName>
</protein>
<dbReference type="InterPro" id="IPR006578">
    <property type="entry name" value="MADF-dom"/>
</dbReference>
<dbReference type="PANTHER" id="PTHR12243">
    <property type="entry name" value="MADF DOMAIN TRANSCRIPTION FACTOR"/>
    <property type="match status" value="1"/>
</dbReference>
<dbReference type="GO" id="GO:0006357">
    <property type="term" value="P:regulation of transcription by RNA polymerase II"/>
    <property type="evidence" value="ECO:0007669"/>
    <property type="project" value="TreeGrafter"/>
</dbReference>
<accession>A0AAV1ZQA2</accession>
<keyword evidence="3" id="KW-1185">Reference proteome</keyword>
<dbReference type="GO" id="GO:0005634">
    <property type="term" value="C:nucleus"/>
    <property type="evidence" value="ECO:0007669"/>
    <property type="project" value="TreeGrafter"/>
</dbReference>
<gene>
    <name evidence="2" type="ORF">LARSCL_LOCUS7238</name>
</gene>
<evidence type="ECO:0000313" key="2">
    <source>
        <dbReference type="EMBL" id="CAL1274039.1"/>
    </source>
</evidence>
<sequence>MAAPMKWSSEMESILIDEIKEKRHIWDHKNKYYKLRTLKKASYEEIAKKMSLLYPEFPGMFTVATLISKFANLKTVYQRNKKKLHSLPSGSGSAGFTLPWTHFNQMKFLDDVEPVEPSTSNLNEACESSQLSLQDISDNEAVDDPLSCSLLSINEPFEVLADVPPNPVVSRKRKRTNPETDLLLKACETLNNVASSQISAEDALGQYIAQKLKTINDPIKKNAAESD</sequence>
<feature type="non-terminal residue" evidence="2">
    <location>
        <position position="227"/>
    </location>
</feature>
<dbReference type="InterPro" id="IPR039353">
    <property type="entry name" value="TF_Adf1"/>
</dbReference>
<evidence type="ECO:0000259" key="1">
    <source>
        <dbReference type="PROSITE" id="PS51029"/>
    </source>
</evidence>
<dbReference type="PROSITE" id="PS51029">
    <property type="entry name" value="MADF"/>
    <property type="match status" value="1"/>
</dbReference>
<feature type="domain" description="MADF" evidence="1">
    <location>
        <begin position="14"/>
        <end position="114"/>
    </location>
</feature>
<evidence type="ECO:0000313" key="3">
    <source>
        <dbReference type="Proteomes" id="UP001497382"/>
    </source>
</evidence>
<dbReference type="SMART" id="SM00595">
    <property type="entry name" value="MADF"/>
    <property type="match status" value="1"/>
</dbReference>
<dbReference type="GO" id="GO:0005667">
    <property type="term" value="C:transcription regulator complex"/>
    <property type="evidence" value="ECO:0007669"/>
    <property type="project" value="TreeGrafter"/>
</dbReference>
<dbReference type="AlphaFoldDB" id="A0AAV1ZQA2"/>
<name>A0AAV1ZQA2_9ARAC</name>